<dbReference type="SUPFAM" id="SSF82199">
    <property type="entry name" value="SET domain"/>
    <property type="match status" value="1"/>
</dbReference>
<evidence type="ECO:0008006" key="3">
    <source>
        <dbReference type="Google" id="ProtNLM"/>
    </source>
</evidence>
<dbReference type="OMA" id="AWYRSRC"/>
<evidence type="ECO:0000313" key="2">
    <source>
        <dbReference type="Proteomes" id="UP000191522"/>
    </source>
</evidence>
<protein>
    <recommendedName>
        <fullName evidence="3">SET domain-containing protein</fullName>
    </recommendedName>
</protein>
<dbReference type="STRING" id="69771.A0A1V6PNQ4"/>
<keyword evidence="2" id="KW-1185">Reference proteome</keyword>
<evidence type="ECO:0000313" key="1">
    <source>
        <dbReference type="EMBL" id="OQD78601.1"/>
    </source>
</evidence>
<dbReference type="CDD" id="cd10527">
    <property type="entry name" value="SET_LSMT"/>
    <property type="match status" value="1"/>
</dbReference>
<sequence>MKREHLPLDSLPAWLRLNGIEANGVAFQQLGSSESGVDKGNALVGTENKSSTSGDIQPEVLLLVPSDLILSLETVNDYSKSDRDLREVLEAVGDFGRTARGAIMIFLLVQLTHSSPEIPKSIGMSSPWTEYIKFLPPSFPLPTFYSAEEQELLRGTSLGDAVAAKKSSLEREFEHLRQSTENIAWCQLCWWDEGTGKMTFDDLLYVDAAYRSRMVDLPSSGHAMVPCIDMANHASGERVKALYDADSDGNAILQLRWGKCLQPGEEVTISYGDEKPASEMIFSYGFLESDRTEAKQVFLDMPMPDDDPLAIAKHIICRETPGIRVTTGQGTSQSSQQTTWDSPIVWWACVNEEDGLEIGVTQTTEGTRELEATWKGEQIQSSTQLRDVLAADQTWEIFQLRAVVLVLERLETQLSLLHGISEVLNNLREQETHFHNLFRPDVFALISQLRKLEAELLERAVNDLMKQKNELIASNTVTAYLAKQSEAEEMEDFS</sequence>
<dbReference type="GO" id="GO:0005634">
    <property type="term" value="C:nucleus"/>
    <property type="evidence" value="ECO:0007669"/>
    <property type="project" value="TreeGrafter"/>
</dbReference>
<organism evidence="1 2">
    <name type="scientific">Penicillium decumbens</name>
    <dbReference type="NCBI Taxonomy" id="69771"/>
    <lineage>
        <taxon>Eukaryota</taxon>
        <taxon>Fungi</taxon>
        <taxon>Dikarya</taxon>
        <taxon>Ascomycota</taxon>
        <taxon>Pezizomycotina</taxon>
        <taxon>Eurotiomycetes</taxon>
        <taxon>Eurotiomycetidae</taxon>
        <taxon>Eurotiales</taxon>
        <taxon>Aspergillaceae</taxon>
        <taxon>Penicillium</taxon>
    </lineage>
</organism>
<proteinExistence type="predicted"/>
<name>A0A1V6PNQ4_PENDC</name>
<comment type="caution">
    <text evidence="1">The sequence shown here is derived from an EMBL/GenBank/DDBJ whole genome shotgun (WGS) entry which is preliminary data.</text>
</comment>
<dbReference type="PANTHER" id="PTHR13271">
    <property type="entry name" value="UNCHARACTERIZED PUTATIVE METHYLTRANSFERASE"/>
    <property type="match status" value="1"/>
</dbReference>
<dbReference type="GO" id="GO:0016279">
    <property type="term" value="F:protein-lysine N-methyltransferase activity"/>
    <property type="evidence" value="ECO:0007669"/>
    <property type="project" value="TreeGrafter"/>
</dbReference>
<gene>
    <name evidence="1" type="ORF">PENDEC_c001G05799</name>
</gene>
<dbReference type="PANTHER" id="PTHR13271:SF76">
    <property type="entry name" value="SET DOMAIN-CONTAINING PROTEIN 8"/>
    <property type="match status" value="1"/>
</dbReference>
<dbReference type="InterPro" id="IPR046341">
    <property type="entry name" value="SET_dom_sf"/>
</dbReference>
<dbReference type="OrthoDB" id="441812at2759"/>
<dbReference type="Gene3D" id="3.90.1410.10">
    <property type="entry name" value="set domain protein methyltransferase, domain 1"/>
    <property type="match status" value="1"/>
</dbReference>
<dbReference type="Proteomes" id="UP000191522">
    <property type="component" value="Unassembled WGS sequence"/>
</dbReference>
<reference evidence="2" key="1">
    <citation type="journal article" date="2017" name="Nat. Microbiol.">
        <title>Global analysis of biosynthetic gene clusters reveals vast potential of secondary metabolite production in Penicillium species.</title>
        <authorList>
            <person name="Nielsen J.C."/>
            <person name="Grijseels S."/>
            <person name="Prigent S."/>
            <person name="Ji B."/>
            <person name="Dainat J."/>
            <person name="Nielsen K.F."/>
            <person name="Frisvad J.C."/>
            <person name="Workman M."/>
            <person name="Nielsen J."/>
        </authorList>
    </citation>
    <scope>NUCLEOTIDE SEQUENCE [LARGE SCALE GENOMIC DNA]</scope>
    <source>
        <strain evidence="2">IBT 11843</strain>
    </source>
</reference>
<dbReference type="EMBL" id="MDYL01000001">
    <property type="protein sequence ID" value="OQD78601.1"/>
    <property type="molecule type" value="Genomic_DNA"/>
</dbReference>
<dbReference type="InterPro" id="IPR050600">
    <property type="entry name" value="SETD3_SETD6_MTase"/>
</dbReference>
<dbReference type="AlphaFoldDB" id="A0A1V6PNQ4"/>
<accession>A0A1V6PNQ4</accession>